<keyword evidence="4" id="KW-0597">Phosphoprotein</keyword>
<dbReference type="EMBL" id="BFAA01014895">
    <property type="protein sequence ID" value="GCB74918.1"/>
    <property type="molecule type" value="Genomic_DNA"/>
</dbReference>
<comment type="subcellular location">
    <subcellularLocation>
        <location evidence="1">Nucleus</location>
    </subcellularLocation>
</comment>
<evidence type="ECO:0000256" key="6">
    <source>
        <dbReference type="ARBA" id="ARBA00023125"/>
    </source>
</evidence>
<feature type="region of interest" description="Disordered" evidence="9">
    <location>
        <begin position="18"/>
        <end position="37"/>
    </location>
</feature>
<organism evidence="11 12">
    <name type="scientific">Scyliorhinus torazame</name>
    <name type="common">Cloudy catshark</name>
    <name type="synonym">Catulus torazame</name>
    <dbReference type="NCBI Taxonomy" id="75743"/>
    <lineage>
        <taxon>Eukaryota</taxon>
        <taxon>Metazoa</taxon>
        <taxon>Chordata</taxon>
        <taxon>Craniata</taxon>
        <taxon>Vertebrata</taxon>
        <taxon>Chondrichthyes</taxon>
        <taxon>Elasmobranchii</taxon>
        <taxon>Galeomorphii</taxon>
        <taxon>Galeoidea</taxon>
        <taxon>Carcharhiniformes</taxon>
        <taxon>Scyliorhinidae</taxon>
        <taxon>Scyliorhinus</taxon>
    </lineage>
</organism>
<evidence type="ECO:0000256" key="9">
    <source>
        <dbReference type="SAM" id="MobiDB-lite"/>
    </source>
</evidence>
<accession>A0A401PP88</accession>
<feature type="compositionally biased region" description="Polar residues" evidence="9">
    <location>
        <begin position="20"/>
        <end position="36"/>
    </location>
</feature>
<dbReference type="PANTHER" id="PTHR13392">
    <property type="entry name" value="ATAXIN 1"/>
    <property type="match status" value="1"/>
</dbReference>
<keyword evidence="7" id="KW-0804">Transcription</keyword>
<evidence type="ECO:0000313" key="12">
    <source>
        <dbReference type="Proteomes" id="UP000288216"/>
    </source>
</evidence>
<dbReference type="GO" id="GO:0003677">
    <property type="term" value="F:DNA binding"/>
    <property type="evidence" value="ECO:0007669"/>
    <property type="project" value="UniProtKB-KW"/>
</dbReference>
<evidence type="ECO:0000256" key="4">
    <source>
        <dbReference type="ARBA" id="ARBA00022553"/>
    </source>
</evidence>
<dbReference type="InterPro" id="IPR003652">
    <property type="entry name" value="Ataxin_AXH_dom"/>
</dbReference>
<keyword evidence="5" id="KW-0805">Transcription regulation</keyword>
<comment type="similarity">
    <text evidence="2">Belongs to the ATXN1 family.</text>
</comment>
<evidence type="ECO:0000256" key="1">
    <source>
        <dbReference type="ARBA" id="ARBA00004123"/>
    </source>
</evidence>
<proteinExistence type="inferred from homology"/>
<dbReference type="Pfam" id="PF08517">
    <property type="entry name" value="AXH"/>
    <property type="match status" value="1"/>
</dbReference>
<dbReference type="STRING" id="75743.A0A401PP88"/>
<dbReference type="OMA" id="QTHVSAH"/>
<reference evidence="11 12" key="1">
    <citation type="journal article" date="2018" name="Nat. Ecol. Evol.">
        <title>Shark genomes provide insights into elasmobranch evolution and the origin of vertebrates.</title>
        <authorList>
            <person name="Hara Y"/>
            <person name="Yamaguchi K"/>
            <person name="Onimaru K"/>
            <person name="Kadota M"/>
            <person name="Koyanagi M"/>
            <person name="Keeley SD"/>
            <person name="Tatsumi K"/>
            <person name="Tanaka K"/>
            <person name="Motone F"/>
            <person name="Kageyama Y"/>
            <person name="Nozu R"/>
            <person name="Adachi N"/>
            <person name="Nishimura O"/>
            <person name="Nakagawa R"/>
            <person name="Tanegashima C"/>
            <person name="Kiyatake I"/>
            <person name="Matsumoto R"/>
            <person name="Murakumo K"/>
            <person name="Nishida K"/>
            <person name="Terakita A"/>
            <person name="Kuratani S"/>
            <person name="Sato K"/>
            <person name="Hyodo S Kuraku.S."/>
        </authorList>
    </citation>
    <scope>NUCLEOTIDE SEQUENCE [LARGE SCALE GENOMIC DNA]</scope>
</reference>
<sequence>MKPAYERNQECLPPKKRELLQNNTGGEDVLKNNTLPANIPTVNDADWSRSAVEENQTTLRYGIRADNGESSPGVAVDQYGMMYKLAVPSANYSLSAQHSLVNMGHLSPAYSIAPPLLQHHGVPYTPVHYTQLPHTSLQFVGAPYPVPYVSHGILPNPLISSAVGIPASHLSQLVSYPSMMAEAGTPPPRAASPAQTYSKATGSPVHNLTPQGPLPHLTTADLSQGMSHARIPLHFQPSLLTPSFATFATAVPNPDICHENRYSIQMAKDKEIAETIIEVSANRGEGAADHQNFERRPRHERFIELQAPHYAGSRKEAQLSASSMENLRGSPHFSVHREPRNEVISPAQRSTPDTDLEVQQVVGSLGAQGSQGTVVVRKEVLSNIKVSQNSFKSQEQLRHLSQIIPGKNIVEFCSSEELPRSPYLPAQQHITIGLKRQSLDDQRGRLHKTMILANGQPILMPVDASVLEEHALVNNVVAPTEPIIQSHPDGQTRACSVARLPTSQSMGPLPQPVLVQQSPPAHIPSHFMKGAIIQLANGELKRVEDLQAQDFVHSAEISAGLKIDSSTVIDVVESQRPGYVTLHFSVGEPQTKVSVEVTPEHPFFVFGQGWSSCNPDRTAHIFGLSCQRLTVGNVCVSLGVQSSGRSSTQPASSPINTISVHDSRTVGTSEVVIAPPEVSIHISRNSEVRNHSKDPVMQYLHRDSENTGIPNHPNYQHRWSTPVFQRDGFQSEEAKISSRPSFIPQEVKLSIEGRSNAGK</sequence>
<evidence type="ECO:0000256" key="3">
    <source>
        <dbReference type="ARBA" id="ARBA00022491"/>
    </source>
</evidence>
<evidence type="ECO:0000256" key="8">
    <source>
        <dbReference type="ARBA" id="ARBA00023242"/>
    </source>
</evidence>
<evidence type="ECO:0000256" key="7">
    <source>
        <dbReference type="ARBA" id="ARBA00023163"/>
    </source>
</evidence>
<dbReference type="OrthoDB" id="10000452at2759"/>
<dbReference type="PROSITE" id="PS51148">
    <property type="entry name" value="AXH"/>
    <property type="match status" value="1"/>
</dbReference>
<protein>
    <recommendedName>
        <fullName evidence="10">AXH domain-containing protein</fullName>
    </recommendedName>
</protein>
<feature type="compositionally biased region" description="Polar residues" evidence="9">
    <location>
        <begin position="193"/>
        <end position="210"/>
    </location>
</feature>
<name>A0A401PP88_SCYTO</name>
<keyword evidence="3" id="KW-0678">Repressor</keyword>
<feature type="region of interest" description="Disordered" evidence="9">
    <location>
        <begin position="181"/>
        <end position="220"/>
    </location>
</feature>
<evidence type="ECO:0000256" key="2">
    <source>
        <dbReference type="ARBA" id="ARBA00007348"/>
    </source>
</evidence>
<dbReference type="AlphaFoldDB" id="A0A401PP88"/>
<dbReference type="GO" id="GO:0006355">
    <property type="term" value="P:regulation of DNA-templated transcription"/>
    <property type="evidence" value="ECO:0007669"/>
    <property type="project" value="InterPro"/>
</dbReference>
<evidence type="ECO:0000313" key="11">
    <source>
        <dbReference type="EMBL" id="GCB74918.1"/>
    </source>
</evidence>
<dbReference type="PANTHER" id="PTHR13392:SF6">
    <property type="entry name" value="ATAXIN-1-LIKE"/>
    <property type="match status" value="1"/>
</dbReference>
<dbReference type="GO" id="GO:0003723">
    <property type="term" value="F:RNA binding"/>
    <property type="evidence" value="ECO:0007669"/>
    <property type="project" value="InterPro"/>
</dbReference>
<dbReference type="GO" id="GO:0005634">
    <property type="term" value="C:nucleus"/>
    <property type="evidence" value="ECO:0007669"/>
    <property type="project" value="UniProtKB-SubCell"/>
</dbReference>
<dbReference type="InterPro" id="IPR020997">
    <property type="entry name" value="Ataxin-1_N"/>
</dbReference>
<evidence type="ECO:0000256" key="5">
    <source>
        <dbReference type="ARBA" id="ARBA00023015"/>
    </source>
</evidence>
<feature type="domain" description="AXH" evidence="10">
    <location>
        <begin position="515"/>
        <end position="646"/>
    </location>
</feature>
<dbReference type="InterPro" id="IPR036096">
    <property type="entry name" value="Ataxin_AXH_dom_sf"/>
</dbReference>
<keyword evidence="8" id="KW-0539">Nucleus</keyword>
<dbReference type="SUPFAM" id="SSF102031">
    <property type="entry name" value="AXH domain"/>
    <property type="match status" value="1"/>
</dbReference>
<dbReference type="InterPro" id="IPR043404">
    <property type="entry name" value="ATAXIN1-like"/>
</dbReference>
<dbReference type="SMART" id="SM00536">
    <property type="entry name" value="AXH"/>
    <property type="match status" value="1"/>
</dbReference>
<keyword evidence="6" id="KW-0238">DNA-binding</keyword>
<dbReference type="Gene3D" id="2.170.16.10">
    <property type="entry name" value="Hedgehog/Intein (Hint) domain"/>
    <property type="match status" value="1"/>
</dbReference>
<dbReference type="Pfam" id="PF12547">
    <property type="entry name" value="ATXN-1_C"/>
    <property type="match status" value="1"/>
</dbReference>
<evidence type="ECO:0000259" key="10">
    <source>
        <dbReference type="PROSITE" id="PS51148"/>
    </source>
</evidence>
<gene>
    <name evidence="11" type="ORF">scyTo_0019686</name>
</gene>
<keyword evidence="12" id="KW-1185">Reference proteome</keyword>
<comment type="caution">
    <text evidence="11">The sequence shown here is derived from an EMBL/GenBank/DDBJ whole genome shotgun (WGS) entry which is preliminary data.</text>
</comment>
<dbReference type="Proteomes" id="UP000288216">
    <property type="component" value="Unassembled WGS sequence"/>
</dbReference>